<dbReference type="EMBL" id="CACRSM010000002">
    <property type="protein sequence ID" value="VYS75904.1"/>
    <property type="molecule type" value="Genomic_DNA"/>
</dbReference>
<evidence type="ECO:0008006" key="2">
    <source>
        <dbReference type="Google" id="ProtNLM"/>
    </source>
</evidence>
<protein>
    <recommendedName>
        <fullName evidence="2">Tetratricopeptide repeat protein</fullName>
    </recommendedName>
</protein>
<proteinExistence type="predicted"/>
<reference evidence="1" key="1">
    <citation type="submission" date="2019-11" db="EMBL/GenBank/DDBJ databases">
        <authorList>
            <person name="Feng L."/>
        </authorList>
    </citation>
    <scope>NUCLEOTIDE SEQUENCE</scope>
    <source>
        <strain evidence="1">AodontolyticusLFYP35</strain>
    </source>
</reference>
<sequence length="1010" mass="113489">MMSTVQEVKDIIERAAKMPWGPACSAELARAVVLVDSLEGEEELRIEAYMELATAYQQGNEEWKALAPTAWLVTKFDENPGAFEADQIESLAWLYKNATSATGRNPAVSKEQALELSEGFGKFIQDQGYSMHAVHGVRFSLALRMGDPVAAHEELVKWRATPRDEVSDCVQCDPERQITEAVVAKDWERVVATAVPLLDIREGCGNQPAGVQALSMIPLLMSGRPEAAWECHVRSYRQHRRNAQYMDLLGQHMEFLVLSGRWQRALDILRDSIAVTSRAESAALLFDYLKGAALAAREAVDRGLGKHAFRALCTGQSQWCQGPRLDVNTPLEDVASGLKEWLFSVATLFDARNGNDFYTASAGEVLDEGPVNSEAEERAQKTWSFEVVGEREVLPEAISSSDVDETPKYSTRRIKQEKVKTTDDTNPYPRVDLRPFTPPASMQEAFNRFSALSDTTGFDPERQFIVDHATVMNESVLDIDFSHADVMDYYIFACVILKLHQNFDAARSLLDQAEQAVIALDDDTTIVSPGFFSKLRGRRAHLTRQQLNLAWINLQRSSCDVMYFSIRDEEIPEEVMTHAMARIKNARALIEEVAPELNRNQGTGKDIQLVGLILSQCASIATMCKNFDDTEASYALWENLERAFTRFAPSKKHVALDLLLEYQELELGREKYMAACQYADQALRLNDLCDPYTALISRGTICSASLQAHQPDEALAQAKHLNDVIHAFPTAVWNVSVARLFSQALAEKDRFIEATEILEEAFSTLNDSPYIRMRLAEAAPTLAHFYLCIEEYQDAYDLAMKYSAVLRENEMYRLALSLADTASNAAKELGNYIAEADAADLAAELSHEWKEYFREHQYLRREAAAMVKGPNVGEDDLERALSVLERDRQLIASIKTELTEKQVAISHAENNYTLGWVMLKAGKPVEAMDVLRESIACFRAYEEYDEAGYPMEVLARCYYVTGNFDGLRECVDELTEMTKLPSMKPTRLRSLIRAIQELIDEEDPGAQDQS</sequence>
<dbReference type="Gene3D" id="1.25.40.10">
    <property type="entry name" value="Tetratricopeptide repeat domain"/>
    <property type="match status" value="1"/>
</dbReference>
<evidence type="ECO:0000313" key="1">
    <source>
        <dbReference type="EMBL" id="VYS75904.1"/>
    </source>
</evidence>
<gene>
    <name evidence="1" type="ORF">AOLFYP35_00166</name>
</gene>
<accession>A0A6N2R5D4</accession>
<organism evidence="1">
    <name type="scientific">Schaalia odontolytica</name>
    <dbReference type="NCBI Taxonomy" id="1660"/>
    <lineage>
        <taxon>Bacteria</taxon>
        <taxon>Bacillati</taxon>
        <taxon>Actinomycetota</taxon>
        <taxon>Actinomycetes</taxon>
        <taxon>Actinomycetales</taxon>
        <taxon>Actinomycetaceae</taxon>
        <taxon>Schaalia</taxon>
    </lineage>
</organism>
<dbReference type="SUPFAM" id="SSF48452">
    <property type="entry name" value="TPR-like"/>
    <property type="match status" value="1"/>
</dbReference>
<dbReference type="InterPro" id="IPR011990">
    <property type="entry name" value="TPR-like_helical_dom_sf"/>
</dbReference>
<dbReference type="AlphaFoldDB" id="A0A6N2R5D4"/>
<name>A0A6N2R5D4_9ACTO</name>